<keyword evidence="3 5" id="KW-0238">DNA-binding</keyword>
<reference evidence="8 9" key="1">
    <citation type="submission" date="2012-06" db="EMBL/GenBank/DDBJ databases">
        <title>Finished plasmid 3 of genome of Crinalium epipsammum PCC 9333.</title>
        <authorList>
            <consortium name="US DOE Joint Genome Institute"/>
            <person name="Gugger M."/>
            <person name="Coursin T."/>
            <person name="Rippka R."/>
            <person name="Tandeau De Marsac N."/>
            <person name="Huntemann M."/>
            <person name="Wei C.-L."/>
            <person name="Han J."/>
            <person name="Detter J.C."/>
            <person name="Han C."/>
            <person name="Tapia R."/>
            <person name="Davenport K."/>
            <person name="Daligault H."/>
            <person name="Erkkila T."/>
            <person name="Gu W."/>
            <person name="Munk A.C.C."/>
            <person name="Teshima H."/>
            <person name="Xu Y."/>
            <person name="Chain P."/>
            <person name="Chen A."/>
            <person name="Krypides N."/>
            <person name="Mavromatis K."/>
            <person name="Markowitz V."/>
            <person name="Szeto E."/>
            <person name="Ivanova N."/>
            <person name="Mikhailova N."/>
            <person name="Ovchinnikova G."/>
            <person name="Pagani I."/>
            <person name="Pati A."/>
            <person name="Goodwin L."/>
            <person name="Peters L."/>
            <person name="Pitluck S."/>
            <person name="Woyke T."/>
            <person name="Kerfeld C."/>
        </authorList>
    </citation>
    <scope>NUCLEOTIDE SEQUENCE [LARGE SCALE GENOMIC DNA]</scope>
    <source>
        <strain evidence="8 9">PCC 9333</strain>
        <plasmid evidence="9">Plasmid pCRI9333.03</plasmid>
    </source>
</reference>
<organism evidence="8 9">
    <name type="scientific">Crinalium epipsammum PCC 9333</name>
    <dbReference type="NCBI Taxonomy" id="1173022"/>
    <lineage>
        <taxon>Bacteria</taxon>
        <taxon>Bacillati</taxon>
        <taxon>Cyanobacteriota</taxon>
        <taxon>Cyanophyceae</taxon>
        <taxon>Gomontiellales</taxon>
        <taxon>Gomontiellaceae</taxon>
        <taxon>Crinalium</taxon>
    </lineage>
</organism>
<feature type="domain" description="Tyr recombinase" evidence="6">
    <location>
        <begin position="171"/>
        <end position="357"/>
    </location>
</feature>
<evidence type="ECO:0000256" key="1">
    <source>
        <dbReference type="ARBA" id="ARBA00008857"/>
    </source>
</evidence>
<evidence type="ECO:0000256" key="3">
    <source>
        <dbReference type="ARBA" id="ARBA00023125"/>
    </source>
</evidence>
<keyword evidence="2" id="KW-0229">DNA integration</keyword>
<sequence>MRLNSDSWRREISSHLTNYCMVASLLKNHEIIMVTLIAVFVIMDDSKLVPQLPDLLMLANQTPDVLRDFVADKRSPKTKSEYAKDIKDFFQFVTGNNPRPQQVVEFLELDRFRAMAIVLSYKQNLIERGLKEATVNRRLAALRSLVNYAFKVGKCSWTLADLKSERIKAYRDTTGIKPSEFKKMLSLPDLDTNRGRRDYAILRLLWDNALRRGEVSSLNIGDLDLDARRLWILGKGRGSQKEAIALSIPTVNALQEWLQARRETDINQPLFISLDKASPGHRLSTTSIYKIVNAIALDAGITKKLSPHRIRHSSVTAALEATGGDVRRVQKLSRHSNLNTLMIYDDNRLSHQGEITDILADLV</sequence>
<dbReference type="PROSITE" id="PS51898">
    <property type="entry name" value="TYR_RECOMBINASE"/>
    <property type="match status" value="1"/>
</dbReference>
<evidence type="ECO:0000259" key="7">
    <source>
        <dbReference type="PROSITE" id="PS51900"/>
    </source>
</evidence>
<dbReference type="Proteomes" id="UP000010472">
    <property type="component" value="Plasmid pCRI9333.03"/>
</dbReference>
<name>K9W5Y0_9CYAN</name>
<dbReference type="Pfam" id="PF00589">
    <property type="entry name" value="Phage_integrase"/>
    <property type="match status" value="1"/>
</dbReference>
<keyword evidence="8" id="KW-0614">Plasmid</keyword>
<evidence type="ECO:0000259" key="6">
    <source>
        <dbReference type="PROSITE" id="PS51898"/>
    </source>
</evidence>
<dbReference type="KEGG" id="cep:Cri9333_4813"/>
<dbReference type="InterPro" id="IPR002104">
    <property type="entry name" value="Integrase_catalytic"/>
</dbReference>
<dbReference type="PANTHER" id="PTHR30349">
    <property type="entry name" value="PHAGE INTEGRASE-RELATED"/>
    <property type="match status" value="1"/>
</dbReference>
<dbReference type="Pfam" id="PF02899">
    <property type="entry name" value="Phage_int_SAM_1"/>
    <property type="match status" value="1"/>
</dbReference>
<gene>
    <name evidence="8" type="ORF">Cri9333_4813</name>
</gene>
<keyword evidence="4" id="KW-0233">DNA recombination</keyword>
<dbReference type="GO" id="GO:0015074">
    <property type="term" value="P:DNA integration"/>
    <property type="evidence" value="ECO:0007669"/>
    <property type="project" value="UniProtKB-KW"/>
</dbReference>
<dbReference type="InterPro" id="IPR050090">
    <property type="entry name" value="Tyrosine_recombinase_XerCD"/>
</dbReference>
<dbReference type="GO" id="GO:0003677">
    <property type="term" value="F:DNA binding"/>
    <property type="evidence" value="ECO:0007669"/>
    <property type="project" value="UniProtKB-UniRule"/>
</dbReference>
<protein>
    <submittedName>
        <fullName evidence="8">Tyrosine recombinase xerC</fullName>
    </submittedName>
</protein>
<geneLocation type="plasmid" evidence="8 9">
    <name>pCRI9333.03</name>
</geneLocation>
<dbReference type="InterPro" id="IPR004107">
    <property type="entry name" value="Integrase_SAM-like_N"/>
</dbReference>
<evidence type="ECO:0000256" key="2">
    <source>
        <dbReference type="ARBA" id="ARBA00022908"/>
    </source>
</evidence>
<dbReference type="InterPro" id="IPR011010">
    <property type="entry name" value="DNA_brk_join_enz"/>
</dbReference>
<evidence type="ECO:0000256" key="4">
    <source>
        <dbReference type="ARBA" id="ARBA00023172"/>
    </source>
</evidence>
<keyword evidence="9" id="KW-1185">Reference proteome</keyword>
<evidence type="ECO:0000256" key="5">
    <source>
        <dbReference type="PROSITE-ProRule" id="PRU01248"/>
    </source>
</evidence>
<evidence type="ECO:0000313" key="9">
    <source>
        <dbReference type="Proteomes" id="UP000010472"/>
    </source>
</evidence>
<dbReference type="SUPFAM" id="SSF56349">
    <property type="entry name" value="DNA breaking-rejoining enzymes"/>
    <property type="match status" value="1"/>
</dbReference>
<dbReference type="PROSITE" id="PS51900">
    <property type="entry name" value="CB"/>
    <property type="match status" value="1"/>
</dbReference>
<dbReference type="SUPFAM" id="SSF47823">
    <property type="entry name" value="lambda integrase-like, N-terminal domain"/>
    <property type="match status" value="1"/>
</dbReference>
<dbReference type="InterPro" id="IPR044068">
    <property type="entry name" value="CB"/>
</dbReference>
<dbReference type="GO" id="GO:0006310">
    <property type="term" value="P:DNA recombination"/>
    <property type="evidence" value="ECO:0007669"/>
    <property type="project" value="UniProtKB-KW"/>
</dbReference>
<dbReference type="Gene3D" id="1.10.150.130">
    <property type="match status" value="1"/>
</dbReference>
<comment type="similarity">
    <text evidence="1">Belongs to the 'phage' integrase family.</text>
</comment>
<proteinExistence type="inferred from homology"/>
<accession>K9W5Y0</accession>
<dbReference type="EMBL" id="CP003623">
    <property type="protein sequence ID" value="AFZ15581.1"/>
    <property type="molecule type" value="Genomic_DNA"/>
</dbReference>
<feature type="domain" description="Core-binding (CB)" evidence="7">
    <location>
        <begin position="60"/>
        <end position="150"/>
    </location>
</feature>
<dbReference type="InterPro" id="IPR010998">
    <property type="entry name" value="Integrase_recombinase_N"/>
</dbReference>
<dbReference type="PANTHER" id="PTHR30349:SF64">
    <property type="entry name" value="PROPHAGE INTEGRASE INTD-RELATED"/>
    <property type="match status" value="1"/>
</dbReference>
<dbReference type="InterPro" id="IPR013762">
    <property type="entry name" value="Integrase-like_cat_sf"/>
</dbReference>
<dbReference type="CDD" id="cd01195">
    <property type="entry name" value="INT_C_like_5"/>
    <property type="match status" value="1"/>
</dbReference>
<dbReference type="Gene3D" id="1.10.443.10">
    <property type="entry name" value="Intergrase catalytic core"/>
    <property type="match status" value="1"/>
</dbReference>
<dbReference type="PATRIC" id="fig|1173022.3.peg.5202"/>
<evidence type="ECO:0000313" key="8">
    <source>
        <dbReference type="EMBL" id="AFZ15581.1"/>
    </source>
</evidence>
<dbReference type="HOGENOM" id="CLU_027562_9_6_3"/>
<dbReference type="AlphaFoldDB" id="K9W5Y0"/>